<evidence type="ECO:0000259" key="2">
    <source>
        <dbReference type="Pfam" id="PF03807"/>
    </source>
</evidence>
<accession>A0A1M7IDV0</accession>
<gene>
    <name evidence="3" type="ORF">SAMN05444366_3114</name>
</gene>
<dbReference type="EMBL" id="FRBY01000004">
    <property type="protein sequence ID" value="SHM38934.1"/>
    <property type="molecule type" value="Genomic_DNA"/>
</dbReference>
<keyword evidence="4" id="KW-1185">Reference proteome</keyword>
<dbReference type="Pfam" id="PF03807">
    <property type="entry name" value="F420_oxidored"/>
    <property type="match status" value="1"/>
</dbReference>
<dbReference type="InterPro" id="IPR051267">
    <property type="entry name" value="STEAP_metalloreductase"/>
</dbReference>
<evidence type="ECO:0000313" key="3">
    <source>
        <dbReference type="EMBL" id="SHM38934.1"/>
    </source>
</evidence>
<reference evidence="4" key="1">
    <citation type="submission" date="2016-11" db="EMBL/GenBank/DDBJ databases">
        <authorList>
            <person name="Varghese N."/>
            <person name="Submissions S."/>
        </authorList>
    </citation>
    <scope>NUCLEOTIDE SEQUENCE [LARGE SCALE GENOMIC DNA]</scope>
    <source>
        <strain evidence="4">DSM 1811</strain>
    </source>
</reference>
<evidence type="ECO:0000256" key="1">
    <source>
        <dbReference type="ARBA" id="ARBA00023002"/>
    </source>
</evidence>
<feature type="domain" description="Pyrroline-5-carboxylate reductase catalytic N-terminal" evidence="2">
    <location>
        <begin position="2"/>
        <end position="92"/>
    </location>
</feature>
<dbReference type="InterPro" id="IPR036291">
    <property type="entry name" value="NAD(P)-bd_dom_sf"/>
</dbReference>
<keyword evidence="1" id="KW-0560">Oxidoreductase</keyword>
<sequence>MKIGIIGACNMTLDIATRAAKSGHEVLLSHPRCIESLRPIAARMGDKVKLVAKDKAVKAKMIVLFVPREELNGFFDGLPDMSEKILVHTNNPFFSTESYLSPIGEVKSSSEIISAQLPSAHLVKIFHVLEPELILSKCQSQNGNEIFFMGTNQEAKNKVKSFLKTIDLSACDLDELCSAGQC</sequence>
<dbReference type="SUPFAM" id="SSF51735">
    <property type="entry name" value="NAD(P)-binding Rossmann-fold domains"/>
    <property type="match status" value="1"/>
</dbReference>
<dbReference type="RefSeq" id="WP_072973855.1">
    <property type="nucleotide sequence ID" value="NZ_FRBY01000004.1"/>
</dbReference>
<dbReference type="Proteomes" id="UP000184121">
    <property type="component" value="Unassembled WGS sequence"/>
</dbReference>
<dbReference type="PANTHER" id="PTHR14239">
    <property type="entry name" value="DUDULIN-RELATED"/>
    <property type="match status" value="1"/>
</dbReference>
<name>A0A1M7IDV0_9FLAO</name>
<organism evidence="3 4">
    <name type="scientific">Flavobacterium saccharophilum</name>
    <dbReference type="NCBI Taxonomy" id="29534"/>
    <lineage>
        <taxon>Bacteria</taxon>
        <taxon>Pseudomonadati</taxon>
        <taxon>Bacteroidota</taxon>
        <taxon>Flavobacteriia</taxon>
        <taxon>Flavobacteriales</taxon>
        <taxon>Flavobacteriaceae</taxon>
        <taxon>Flavobacterium</taxon>
    </lineage>
</organism>
<evidence type="ECO:0000313" key="4">
    <source>
        <dbReference type="Proteomes" id="UP000184121"/>
    </source>
</evidence>
<dbReference type="InterPro" id="IPR028939">
    <property type="entry name" value="P5C_Rdtase_cat_N"/>
</dbReference>
<dbReference type="STRING" id="29534.SAMN05444366_3114"/>
<protein>
    <submittedName>
        <fullName evidence="3">Predicted dinucleotide-binding enzyme</fullName>
    </submittedName>
</protein>
<proteinExistence type="predicted"/>
<dbReference type="OrthoDB" id="663900at2"/>
<dbReference type="GO" id="GO:0016491">
    <property type="term" value="F:oxidoreductase activity"/>
    <property type="evidence" value="ECO:0007669"/>
    <property type="project" value="UniProtKB-KW"/>
</dbReference>
<dbReference type="Gene3D" id="3.40.50.720">
    <property type="entry name" value="NAD(P)-binding Rossmann-like Domain"/>
    <property type="match status" value="1"/>
</dbReference>
<dbReference type="AlphaFoldDB" id="A0A1M7IDV0"/>